<name>A0A7U8C5R6_NEPCE</name>
<evidence type="ECO:0000313" key="3">
    <source>
        <dbReference type="Proteomes" id="UP000002171"/>
    </source>
</evidence>
<evidence type="ECO:0000256" key="1">
    <source>
        <dbReference type="SAM" id="MobiDB-lite"/>
    </source>
</evidence>
<keyword evidence="3" id="KW-1185">Reference proteome</keyword>
<sequence>MNVTNALQTGLVGVNRGLDNAPRAASDVTGSGKPEQPEEATGRQQNEAVVESAAGTSVLAADTKVVNQVQELGEPGAIIDIRV</sequence>
<dbReference type="OrthoDB" id="6089782at2"/>
<dbReference type="RefSeq" id="WP_007020934.1">
    <property type="nucleotide sequence ID" value="NZ_CH724125.1"/>
</dbReference>
<dbReference type="Proteomes" id="UP000002171">
    <property type="component" value="Unassembled WGS sequence"/>
</dbReference>
<evidence type="ECO:0000313" key="2">
    <source>
        <dbReference type="EMBL" id="EAR60834.1"/>
    </source>
</evidence>
<gene>
    <name evidence="2" type="ORF">MED92_16345</name>
</gene>
<dbReference type="AlphaFoldDB" id="A0A7U8C5R6"/>
<feature type="region of interest" description="Disordered" evidence="1">
    <location>
        <begin position="14"/>
        <end position="51"/>
    </location>
</feature>
<accession>A0A7U8C5R6</accession>
<organism evidence="2 3">
    <name type="scientific">Neptuniibacter caesariensis</name>
    <dbReference type="NCBI Taxonomy" id="207954"/>
    <lineage>
        <taxon>Bacteria</taxon>
        <taxon>Pseudomonadati</taxon>
        <taxon>Pseudomonadota</taxon>
        <taxon>Gammaproteobacteria</taxon>
        <taxon>Oceanospirillales</taxon>
        <taxon>Oceanospirillaceae</taxon>
        <taxon>Neptuniibacter</taxon>
    </lineage>
</organism>
<comment type="caution">
    <text evidence="2">The sequence shown here is derived from an EMBL/GenBank/DDBJ whole genome shotgun (WGS) entry which is preliminary data.</text>
</comment>
<reference evidence="2 3" key="1">
    <citation type="submission" date="2006-02" db="EMBL/GenBank/DDBJ databases">
        <authorList>
            <person name="Pinhassi J."/>
            <person name="Pedros-Alio C."/>
            <person name="Ferriera S."/>
            <person name="Johnson J."/>
            <person name="Kravitz S."/>
            <person name="Halpern A."/>
            <person name="Remington K."/>
            <person name="Beeson K."/>
            <person name="Tran B."/>
            <person name="Rogers Y.-H."/>
            <person name="Friedman R."/>
            <person name="Venter J.C."/>
        </authorList>
    </citation>
    <scope>NUCLEOTIDE SEQUENCE [LARGE SCALE GENOMIC DNA]</scope>
    <source>
        <strain evidence="2 3">MED92</strain>
    </source>
</reference>
<proteinExistence type="predicted"/>
<dbReference type="EMBL" id="AAOW01000013">
    <property type="protein sequence ID" value="EAR60834.1"/>
    <property type="molecule type" value="Genomic_DNA"/>
</dbReference>
<protein>
    <submittedName>
        <fullName evidence="2">Uncharacterized protein</fullName>
    </submittedName>
</protein>